<organism evidence="1 2">
    <name type="scientific">Xylaria curta</name>
    <dbReference type="NCBI Taxonomy" id="42375"/>
    <lineage>
        <taxon>Eukaryota</taxon>
        <taxon>Fungi</taxon>
        <taxon>Dikarya</taxon>
        <taxon>Ascomycota</taxon>
        <taxon>Pezizomycotina</taxon>
        <taxon>Sordariomycetes</taxon>
        <taxon>Xylariomycetidae</taxon>
        <taxon>Xylariales</taxon>
        <taxon>Xylariaceae</taxon>
        <taxon>Xylaria</taxon>
    </lineage>
</organism>
<reference evidence="1" key="1">
    <citation type="submission" date="2022-10" db="EMBL/GenBank/DDBJ databases">
        <title>Genome Sequence of Xylaria curta.</title>
        <authorList>
            <person name="Buettner E."/>
        </authorList>
    </citation>
    <scope>NUCLEOTIDE SEQUENCE</scope>
    <source>
        <strain evidence="1">Babe10</strain>
    </source>
</reference>
<dbReference type="Proteomes" id="UP001143856">
    <property type="component" value="Unassembled WGS sequence"/>
</dbReference>
<gene>
    <name evidence="1" type="ORF">NUW58_g2873</name>
</gene>
<dbReference type="EMBL" id="JAPDGR010000402">
    <property type="protein sequence ID" value="KAJ2990593.1"/>
    <property type="molecule type" value="Genomic_DNA"/>
</dbReference>
<proteinExistence type="predicted"/>
<sequence>MRFSWNSALLLAGIIDVLVTCAEATKPAPFVYERLDKNDSALVILDMQEGLFSLARDYDAILYRNAMYAHAELGKVFDLPVIMTTSAETGPNGPLPNEFLNMYPDVKVVRRMGEVNAWDNEEFREAIKATGKTQIIIAGIVTDVCTTFAALSLREAGYSVWANHEASGTTSVDIREQANDRMREAGVHIVSYFAVVCELMRDWRKSPGALELLPILDRYLPAYGMVTRAHLAAINNGTIQPGQEDIP</sequence>
<name>A0ACC1PG86_9PEZI</name>
<keyword evidence="2" id="KW-1185">Reference proteome</keyword>
<accession>A0ACC1PG86</accession>
<protein>
    <submittedName>
        <fullName evidence="1">Uncharacterized protein</fullName>
    </submittedName>
</protein>
<evidence type="ECO:0000313" key="1">
    <source>
        <dbReference type="EMBL" id="KAJ2990593.1"/>
    </source>
</evidence>
<evidence type="ECO:0000313" key="2">
    <source>
        <dbReference type="Proteomes" id="UP001143856"/>
    </source>
</evidence>
<comment type="caution">
    <text evidence="1">The sequence shown here is derived from an EMBL/GenBank/DDBJ whole genome shotgun (WGS) entry which is preliminary data.</text>
</comment>